<reference evidence="1" key="1">
    <citation type="submission" date="2022-04" db="EMBL/GenBank/DDBJ databases">
        <authorList>
            <person name="Xu L."/>
            <person name="Lv Z."/>
        </authorList>
    </citation>
    <scope>NUCLEOTIDE SEQUENCE</scope>
    <source>
        <strain evidence="1">LV_2022a</strain>
    </source>
</reference>
<keyword evidence="2" id="KW-1185">Reference proteome</keyword>
<evidence type="ECO:0000313" key="2">
    <source>
        <dbReference type="Proteomes" id="UP001292079"/>
    </source>
</evidence>
<dbReference type="EMBL" id="JALJAT010000001">
    <property type="protein sequence ID" value="KAK4474265.1"/>
    <property type="molecule type" value="Genomic_DNA"/>
</dbReference>
<gene>
    <name evidence="1" type="ORF">MN116_000346</name>
</gene>
<name>A0AAE2D8R5_SCHME</name>
<accession>A0AAE2D8R5</accession>
<protein>
    <submittedName>
        <fullName evidence="1">Uncharacterized protein</fullName>
    </submittedName>
</protein>
<comment type="caution">
    <text evidence="1">The sequence shown here is derived from an EMBL/GenBank/DDBJ whole genome shotgun (WGS) entry which is preliminary data.</text>
</comment>
<reference evidence="1" key="2">
    <citation type="journal article" date="2023" name="Infect Dis Poverty">
        <title>Chromosome-scale genome of the human blood fluke Schistosoma mekongi and its implications for public health.</title>
        <authorList>
            <person name="Zhou M."/>
            <person name="Xu L."/>
            <person name="Xu D."/>
            <person name="Chen W."/>
            <person name="Khan J."/>
            <person name="Hu Y."/>
            <person name="Huang H."/>
            <person name="Wei H."/>
            <person name="Zhang Y."/>
            <person name="Chusongsang P."/>
            <person name="Tanasarnprasert K."/>
            <person name="Hu X."/>
            <person name="Limpanont Y."/>
            <person name="Lv Z."/>
        </authorList>
    </citation>
    <scope>NUCLEOTIDE SEQUENCE</scope>
    <source>
        <strain evidence="1">LV_2022a</strain>
    </source>
</reference>
<organism evidence="1 2">
    <name type="scientific">Schistosoma mekongi</name>
    <name type="common">Parasitic worm</name>
    <dbReference type="NCBI Taxonomy" id="38744"/>
    <lineage>
        <taxon>Eukaryota</taxon>
        <taxon>Metazoa</taxon>
        <taxon>Spiralia</taxon>
        <taxon>Lophotrochozoa</taxon>
        <taxon>Platyhelminthes</taxon>
        <taxon>Trematoda</taxon>
        <taxon>Digenea</taxon>
        <taxon>Strigeidida</taxon>
        <taxon>Schistosomatoidea</taxon>
        <taxon>Schistosomatidae</taxon>
        <taxon>Schistosoma</taxon>
    </lineage>
</organism>
<feature type="non-terminal residue" evidence="1">
    <location>
        <position position="1"/>
    </location>
</feature>
<evidence type="ECO:0000313" key="1">
    <source>
        <dbReference type="EMBL" id="KAK4474265.1"/>
    </source>
</evidence>
<proteinExistence type="predicted"/>
<dbReference type="Proteomes" id="UP001292079">
    <property type="component" value="Unassembled WGS sequence"/>
</dbReference>
<sequence>YEGLCFNFVIPYCAMAIENLEMDTKELRKLIEDKANNTIEGMQRFRDKYKKEMTELKHFVMGQVSAFFADLEARSQKQENSDDEMIQRFIVDLMEQLESIDTLLNEIGTCKTTLSKLNEMLIGKEDSN</sequence>
<dbReference type="AlphaFoldDB" id="A0AAE2D8R5"/>